<accession>A0A0J6YKH7</accession>
<dbReference type="EMBL" id="JYNX01000060">
    <property type="protein sequence ID" value="KMO73311.1"/>
    <property type="molecule type" value="Genomic_DNA"/>
</dbReference>
<dbReference type="RefSeq" id="WP_048420347.1">
    <property type="nucleotide sequence ID" value="NZ_JYNX01000060.1"/>
</dbReference>
<dbReference type="Pfam" id="PF11716">
    <property type="entry name" value="MDMPI_N"/>
    <property type="match status" value="1"/>
</dbReference>
<dbReference type="SUPFAM" id="SSF109854">
    <property type="entry name" value="DinB/YfiT-like putative metalloenzymes"/>
    <property type="match status" value="1"/>
</dbReference>
<proteinExistence type="predicted"/>
<dbReference type="InterPro" id="IPR017517">
    <property type="entry name" value="Maleyloyr_isom"/>
</dbReference>
<dbReference type="PATRIC" id="fig|1800.3.peg.4510"/>
<keyword evidence="3" id="KW-1185">Reference proteome</keyword>
<name>A0A0J6YKH7_MYCCU</name>
<dbReference type="Proteomes" id="UP000036176">
    <property type="component" value="Unassembled WGS sequence"/>
</dbReference>
<evidence type="ECO:0000313" key="3">
    <source>
        <dbReference type="Proteomes" id="UP000036176"/>
    </source>
</evidence>
<dbReference type="InterPro" id="IPR034660">
    <property type="entry name" value="DinB/YfiT-like"/>
</dbReference>
<evidence type="ECO:0000313" key="2">
    <source>
        <dbReference type="EMBL" id="KMO73311.1"/>
    </source>
</evidence>
<protein>
    <recommendedName>
        <fullName evidence="1">Mycothiol-dependent maleylpyruvate isomerase metal-binding domain-containing protein</fullName>
    </recommendedName>
</protein>
<comment type="caution">
    <text evidence="2">The sequence shown here is derived from an EMBL/GenBank/DDBJ whole genome shotgun (WGS) entry which is preliminary data.</text>
</comment>
<dbReference type="NCBIfam" id="TIGR03083">
    <property type="entry name" value="maleylpyruvate isomerase family mycothiol-dependent enzyme"/>
    <property type="match status" value="1"/>
</dbReference>
<organism evidence="2 3">
    <name type="scientific">Mycolicibacterium chubuense</name>
    <name type="common">Mycobacterium chubuense</name>
    <dbReference type="NCBI Taxonomy" id="1800"/>
    <lineage>
        <taxon>Bacteria</taxon>
        <taxon>Bacillati</taxon>
        <taxon>Actinomycetota</taxon>
        <taxon>Actinomycetes</taxon>
        <taxon>Mycobacteriales</taxon>
        <taxon>Mycobacteriaceae</taxon>
        <taxon>Mycolicibacterium</taxon>
    </lineage>
</organism>
<dbReference type="AlphaFoldDB" id="A0A0J6YKH7"/>
<sequence>MTLSVCDLDPADRHRSVSAHFAEHCAAVTDWHAPTPVAGWRTRDVVEHLIGWSREFLSVGGLVLSADLPRGDDLGKAWGVHCAEVQALLDGPESRAPFTHPYAGTHVLAEAIDRFYTADVFMHTWDLAISAGRAPQLDPQFAATLVDGMSAMDDVLRSSGQYGPAVAVPTDADPVTRLAAFIGRDPRWRP</sequence>
<reference evidence="2 3" key="1">
    <citation type="journal article" date="2015" name="Genome Biol. Evol.">
        <title>Characterization of Three Mycobacterium spp. with Potential Use in Bioremediation by Genome Sequencing and Comparative Genomics.</title>
        <authorList>
            <person name="Das S."/>
            <person name="Pettersson B.M."/>
            <person name="Behra P.R."/>
            <person name="Ramesh M."/>
            <person name="Dasgupta S."/>
            <person name="Bhattacharya A."/>
            <person name="Kirsebom L.A."/>
        </authorList>
    </citation>
    <scope>NUCLEOTIDE SEQUENCE [LARGE SCALE GENOMIC DNA]</scope>
    <source>
        <strain evidence="2 3">DSM 44219</strain>
    </source>
</reference>
<feature type="domain" description="Mycothiol-dependent maleylpyruvate isomerase metal-binding" evidence="1">
    <location>
        <begin position="17"/>
        <end position="57"/>
    </location>
</feature>
<dbReference type="OrthoDB" id="5185819at2"/>
<evidence type="ECO:0000259" key="1">
    <source>
        <dbReference type="Pfam" id="PF11716"/>
    </source>
</evidence>
<gene>
    <name evidence="2" type="ORF">MCHUDSM44219_04489</name>
</gene>
<dbReference type="GO" id="GO:0046872">
    <property type="term" value="F:metal ion binding"/>
    <property type="evidence" value="ECO:0007669"/>
    <property type="project" value="InterPro"/>
</dbReference>
<dbReference type="InterPro" id="IPR024344">
    <property type="entry name" value="MDMPI_metal-binding"/>
</dbReference>